<accession>A0A239BL11</accession>
<feature type="transmembrane region" description="Helical" evidence="1">
    <location>
        <begin position="12"/>
        <end position="32"/>
    </location>
</feature>
<gene>
    <name evidence="2" type="ORF">SAMN04488078_1003153</name>
</gene>
<evidence type="ECO:0008006" key="4">
    <source>
        <dbReference type="Google" id="ProtNLM"/>
    </source>
</evidence>
<keyword evidence="1" id="KW-1133">Transmembrane helix</keyword>
<dbReference type="AlphaFoldDB" id="A0A239BL11"/>
<name>A0A239BL11_9RHOB</name>
<feature type="transmembrane region" description="Helical" evidence="1">
    <location>
        <begin position="38"/>
        <end position="56"/>
    </location>
</feature>
<evidence type="ECO:0000256" key="1">
    <source>
        <dbReference type="SAM" id="Phobius"/>
    </source>
</evidence>
<dbReference type="EMBL" id="FZON01000003">
    <property type="protein sequence ID" value="SNS07714.1"/>
    <property type="molecule type" value="Genomic_DNA"/>
</dbReference>
<reference evidence="2 3" key="1">
    <citation type="submission" date="2017-06" db="EMBL/GenBank/DDBJ databases">
        <authorList>
            <person name="Kim H.J."/>
            <person name="Triplett B.A."/>
        </authorList>
    </citation>
    <scope>NUCLEOTIDE SEQUENCE [LARGE SCALE GENOMIC DNA]</scope>
    <source>
        <strain evidence="2 3">DSM 11445</strain>
    </source>
</reference>
<dbReference type="RefSeq" id="WP_089276322.1">
    <property type="nucleotide sequence ID" value="NZ_FZON01000003.1"/>
</dbReference>
<dbReference type="Proteomes" id="UP000198440">
    <property type="component" value="Unassembled WGS sequence"/>
</dbReference>
<proteinExistence type="predicted"/>
<protein>
    <recommendedName>
        <fullName evidence="4">PH domain-containing protein</fullName>
    </recommendedName>
</protein>
<sequence>MTFPPDRLTYIRTHWIMAAVAMAVGMAILWALGNPHVWTGAIGGLAAVALRGWYLMDEEMGHIWQMTGDTLEGPQGRRVALSDIDKLRTIGAAVQVITRTGDKHLIKFQADPQATKARIEAARPRGHE</sequence>
<keyword evidence="1" id="KW-0472">Membrane</keyword>
<organism evidence="2 3">
    <name type="scientific">Antarctobacter heliothermus</name>
    <dbReference type="NCBI Taxonomy" id="74033"/>
    <lineage>
        <taxon>Bacteria</taxon>
        <taxon>Pseudomonadati</taxon>
        <taxon>Pseudomonadota</taxon>
        <taxon>Alphaproteobacteria</taxon>
        <taxon>Rhodobacterales</taxon>
        <taxon>Roseobacteraceae</taxon>
        <taxon>Antarctobacter</taxon>
    </lineage>
</organism>
<dbReference type="OrthoDB" id="7861868at2"/>
<evidence type="ECO:0000313" key="3">
    <source>
        <dbReference type="Proteomes" id="UP000198440"/>
    </source>
</evidence>
<keyword evidence="1" id="KW-0812">Transmembrane</keyword>
<evidence type="ECO:0000313" key="2">
    <source>
        <dbReference type="EMBL" id="SNS07714.1"/>
    </source>
</evidence>